<reference evidence="1 2" key="1">
    <citation type="submission" date="2015-06" db="EMBL/GenBank/DDBJ databases">
        <title>Improved classification and identification of acetic acid bacteria using matrix-assisted laser desorption/ionization time-of-flight mass spectrometry; Gluconobacter nephelii and Gluconobacter uchimurae are later heterotypic synonyms of Gluconobacter japonicus and Gluconobacter oxydans, respectively.</title>
        <authorList>
            <person name="Li L."/>
            <person name="Cleenwerck I."/>
            <person name="De Vuyst L."/>
            <person name="Vandamme P."/>
        </authorList>
    </citation>
    <scope>NUCLEOTIDE SEQUENCE [LARGE SCALE GENOMIC DNA]</scope>
    <source>
        <strain evidence="1 2">LMG 1676</strain>
    </source>
</reference>
<dbReference type="EMBL" id="LHZG01000180">
    <property type="protein sequence ID" value="KXV17112.1"/>
    <property type="molecule type" value="Genomic_DNA"/>
</dbReference>
<protein>
    <submittedName>
        <fullName evidence="1">Uncharacterized protein</fullName>
    </submittedName>
</protein>
<proteinExistence type="predicted"/>
<accession>A0A149RRU0</accession>
<dbReference type="AlphaFoldDB" id="A0A149RRU0"/>
<comment type="caution">
    <text evidence="1">The sequence shown here is derived from an EMBL/GenBank/DDBJ whole genome shotgun (WGS) entry which is preliminary data.</text>
</comment>
<sequence length="72" mass="7844">MTERPISDAQSIVSDAVEMAGGQHALARQLHISQADISQAVNNGRTDSRNRVLNALGYVVVETIRPMKGQNR</sequence>
<evidence type="ECO:0000313" key="1">
    <source>
        <dbReference type="EMBL" id="KXV17112.1"/>
    </source>
</evidence>
<evidence type="ECO:0000313" key="2">
    <source>
        <dbReference type="Proteomes" id="UP000075655"/>
    </source>
</evidence>
<dbReference type="InterPro" id="IPR010982">
    <property type="entry name" value="Lambda_DNA-bd_dom_sf"/>
</dbReference>
<dbReference type="RefSeq" id="WP_062502246.1">
    <property type="nucleotide sequence ID" value="NZ_LHZG01000180.1"/>
</dbReference>
<name>A0A149RRU0_GLUOY</name>
<dbReference type="Gene3D" id="1.10.260.40">
    <property type="entry name" value="lambda repressor-like DNA-binding domains"/>
    <property type="match status" value="1"/>
</dbReference>
<organism evidence="1 2">
    <name type="scientific">Gluconobacter oxydans</name>
    <name type="common">Gluconobacter suboxydans</name>
    <dbReference type="NCBI Taxonomy" id="442"/>
    <lineage>
        <taxon>Bacteria</taxon>
        <taxon>Pseudomonadati</taxon>
        <taxon>Pseudomonadota</taxon>
        <taxon>Alphaproteobacteria</taxon>
        <taxon>Acetobacterales</taxon>
        <taxon>Acetobacteraceae</taxon>
        <taxon>Gluconobacter</taxon>
    </lineage>
</organism>
<gene>
    <name evidence="1" type="ORF">AD934_12640</name>
</gene>
<dbReference type="PATRIC" id="fig|442.8.peg.1134"/>
<dbReference type="Proteomes" id="UP000075655">
    <property type="component" value="Unassembled WGS sequence"/>
</dbReference>
<dbReference type="GO" id="GO:0003677">
    <property type="term" value="F:DNA binding"/>
    <property type="evidence" value="ECO:0007669"/>
    <property type="project" value="InterPro"/>
</dbReference>